<organism evidence="1 2">
    <name type="scientific">Roseibium album</name>
    <dbReference type="NCBI Taxonomy" id="311410"/>
    <lineage>
        <taxon>Bacteria</taxon>
        <taxon>Pseudomonadati</taxon>
        <taxon>Pseudomonadota</taxon>
        <taxon>Alphaproteobacteria</taxon>
        <taxon>Hyphomicrobiales</taxon>
        <taxon>Stappiaceae</taxon>
        <taxon>Roseibium</taxon>
    </lineage>
</organism>
<gene>
    <name evidence="1" type="ORF">LA5096_01502</name>
</gene>
<name>A0A0M7AWJ7_9HYPH</name>
<dbReference type="EMBL" id="CXWC01000003">
    <property type="protein sequence ID" value="CTQ67593.1"/>
    <property type="molecule type" value="Genomic_DNA"/>
</dbReference>
<sequence>MMEDEHSSRLKARFRQLLNSEVVYVLDIPDEFQFMDPDLVDILEQTVPPILLAALKQD</sequence>
<dbReference type="AlphaFoldDB" id="A0A0M7AWJ7"/>
<evidence type="ECO:0000313" key="2">
    <source>
        <dbReference type="Proteomes" id="UP000049983"/>
    </source>
</evidence>
<dbReference type="STRING" id="311410.LA5095_04523"/>
<reference evidence="2" key="1">
    <citation type="submission" date="2015-07" db="EMBL/GenBank/DDBJ databases">
        <authorList>
            <person name="Rodrigo-Torres Lidia"/>
            <person name="Arahal R.David."/>
        </authorList>
    </citation>
    <scope>NUCLEOTIDE SEQUENCE [LARGE SCALE GENOMIC DNA]</scope>
    <source>
        <strain evidence="2">CECT 5096</strain>
    </source>
</reference>
<protein>
    <submittedName>
        <fullName evidence="1">Uncharacterized protein</fullName>
    </submittedName>
</protein>
<keyword evidence="2" id="KW-1185">Reference proteome</keyword>
<evidence type="ECO:0000313" key="1">
    <source>
        <dbReference type="EMBL" id="CTQ67593.1"/>
    </source>
</evidence>
<dbReference type="Proteomes" id="UP000049983">
    <property type="component" value="Unassembled WGS sequence"/>
</dbReference>
<accession>A0A0M7AWJ7</accession>
<proteinExistence type="predicted"/>